<accession>G8WYF5</accession>
<evidence type="ECO:0000313" key="3">
    <source>
        <dbReference type="Proteomes" id="UP000007842"/>
    </source>
</evidence>
<accession>F8JTY9</accession>
<proteinExistence type="predicted"/>
<organism evidence="2 3">
    <name type="scientific">Streptantibioticus cattleyicolor (strain ATCC 35852 / DSM 46488 / JCM 4925 / NBRC 14057 / NRRL 8057)</name>
    <name type="common">Streptomyces cattleya</name>
    <dbReference type="NCBI Taxonomy" id="1003195"/>
    <lineage>
        <taxon>Bacteria</taxon>
        <taxon>Bacillati</taxon>
        <taxon>Actinomycetota</taxon>
        <taxon>Actinomycetes</taxon>
        <taxon>Kitasatosporales</taxon>
        <taxon>Streptomycetaceae</taxon>
        <taxon>Streptantibioticus</taxon>
    </lineage>
</organism>
<dbReference type="InterPro" id="IPR022128">
    <property type="entry name" value="FhaA_N"/>
</dbReference>
<dbReference type="OrthoDB" id="4284589at2"/>
<evidence type="ECO:0000313" key="2">
    <source>
        <dbReference type="EMBL" id="AEW98086.1"/>
    </source>
</evidence>
<dbReference type="InterPro" id="IPR042287">
    <property type="entry name" value="FhaA_N_sf"/>
</dbReference>
<dbReference type="PATRIC" id="fig|1003195.11.peg.7129"/>
<gene>
    <name evidence="2" type="ordered locus">SCATT_57150</name>
</gene>
<sequence>MGPFSRCEEAIERVERALVRKVLGREQVELLDVLRRECDGKAVVCGRGRVVVPNVYTVEIADDRYAALVRHGDRIGEELTDSLARHGEHKGYEWAGPLTVHIDHAARVPNGRYRVSSSPMTHIRADALTPAG</sequence>
<evidence type="ECO:0000259" key="1">
    <source>
        <dbReference type="Pfam" id="PF12401"/>
    </source>
</evidence>
<reference evidence="3" key="1">
    <citation type="submission" date="2011-12" db="EMBL/GenBank/DDBJ databases">
        <title>Complete genome sequence of Streptomyces cattleya strain DSM 46488.</title>
        <authorList>
            <person name="Ou H.-Y."/>
            <person name="Li P."/>
            <person name="Zhao C."/>
            <person name="O'Hagan D."/>
            <person name="Deng Z."/>
        </authorList>
    </citation>
    <scope>NUCLEOTIDE SEQUENCE [LARGE SCALE GENOMIC DNA]</scope>
    <source>
        <strain evidence="3">ATCC 35852 / DSM 46488 / JCM 4925 / NBRC 14057 / NRRL 8057</strain>
    </source>
</reference>
<protein>
    <recommendedName>
        <fullName evidence="1">FhaA N-terminal domain-containing protein</fullName>
    </recommendedName>
</protein>
<dbReference type="eggNOG" id="COG1716">
    <property type="taxonomic scope" value="Bacteria"/>
</dbReference>
<dbReference type="HOGENOM" id="CLU_103361_0_0_11"/>
<dbReference type="KEGG" id="scy:SCATT_57150"/>
<dbReference type="KEGG" id="sct:SCAT_5715"/>
<dbReference type="AlphaFoldDB" id="F8JTY9"/>
<dbReference type="Gene3D" id="3.30.2320.60">
    <property type="entry name" value="FhaA, phosphopeptide-binding domain (DUF3662)"/>
    <property type="match status" value="1"/>
</dbReference>
<dbReference type="Proteomes" id="UP000007842">
    <property type="component" value="Chromosome"/>
</dbReference>
<feature type="domain" description="FhaA N-terminal" evidence="1">
    <location>
        <begin position="4"/>
        <end position="116"/>
    </location>
</feature>
<dbReference type="RefSeq" id="WP_014146416.1">
    <property type="nucleotide sequence ID" value="NC_016111.1"/>
</dbReference>
<dbReference type="STRING" id="1003195.SCATT_57150"/>
<keyword evidence="3" id="KW-1185">Reference proteome</keyword>
<dbReference type="Pfam" id="PF12401">
    <property type="entry name" value="FhaA_N"/>
    <property type="match status" value="1"/>
</dbReference>
<dbReference type="EMBL" id="CP003219">
    <property type="protein sequence ID" value="AEW98086.1"/>
    <property type="molecule type" value="Genomic_DNA"/>
</dbReference>
<name>F8JTY9_STREN</name>